<feature type="region of interest" description="Disordered" evidence="13">
    <location>
        <begin position="424"/>
        <end position="443"/>
    </location>
</feature>
<comment type="cofactor">
    <cofactor evidence="1">
        <name>Mg(2+)</name>
        <dbReference type="ChEBI" id="CHEBI:18420"/>
    </cofactor>
</comment>
<dbReference type="InterPro" id="IPR037103">
    <property type="entry name" value="Tubulin/FtsZ-like_C"/>
</dbReference>
<evidence type="ECO:0000256" key="11">
    <source>
        <dbReference type="ARBA" id="ARBA00034296"/>
    </source>
</evidence>
<dbReference type="STRING" id="6293.A0A1I8EPZ1"/>
<dbReference type="GO" id="GO:0005525">
    <property type="term" value="F:GTP binding"/>
    <property type="evidence" value="ECO:0007669"/>
    <property type="project" value="UniProtKB-UniRule"/>
</dbReference>
<evidence type="ECO:0000256" key="4">
    <source>
        <dbReference type="ARBA" id="ARBA00022490"/>
    </source>
</evidence>
<dbReference type="GO" id="GO:0007017">
    <property type="term" value="P:microtubule-based process"/>
    <property type="evidence" value="ECO:0007669"/>
    <property type="project" value="InterPro"/>
</dbReference>
<protein>
    <recommendedName>
        <fullName evidence="12">Tubulin beta chain</fullName>
    </recommendedName>
</protein>
<evidence type="ECO:0000259" key="14">
    <source>
        <dbReference type="SMART" id="SM00864"/>
    </source>
</evidence>
<name>A0A1I8EPZ1_WUCBA</name>
<evidence type="ECO:0000259" key="15">
    <source>
        <dbReference type="SMART" id="SM00865"/>
    </source>
</evidence>
<comment type="subunit">
    <text evidence="12">Dimer of alpha and beta chains. A typical microtubule is a hollow water-filled tube with an outer diameter of 25 nm and an inner diameter of 15 nM. Alpha-beta heterodimers associate head-to-tail to form protofilaments running lengthwise along the microtubule wall with the beta-tubulin subunit facing the microtubule plus end conferring a structural polarity. Microtubules usually have 13 protofilaments but different protofilament numbers can be found in some organisms and specialized cells.</text>
</comment>
<dbReference type="PANTHER" id="PTHR11588">
    <property type="entry name" value="TUBULIN"/>
    <property type="match status" value="1"/>
</dbReference>
<dbReference type="Gene3D" id="3.40.50.1440">
    <property type="entry name" value="Tubulin/FtsZ, GTPase domain"/>
    <property type="match status" value="1"/>
</dbReference>
<evidence type="ECO:0000256" key="13">
    <source>
        <dbReference type="SAM" id="MobiDB-lite"/>
    </source>
</evidence>
<dbReference type="PROSITE" id="PS00227">
    <property type="entry name" value="TUBULIN"/>
    <property type="match status" value="1"/>
</dbReference>
<evidence type="ECO:0000256" key="8">
    <source>
        <dbReference type="ARBA" id="ARBA00022842"/>
    </source>
</evidence>
<dbReference type="Gene3D" id="1.10.287.600">
    <property type="entry name" value="Helix hairpin bin"/>
    <property type="match status" value="1"/>
</dbReference>
<dbReference type="InterPro" id="IPR017975">
    <property type="entry name" value="Tubulin_CS"/>
</dbReference>
<proteinExistence type="inferred from homology"/>
<dbReference type="Pfam" id="PF00091">
    <property type="entry name" value="Tubulin"/>
    <property type="match status" value="1"/>
</dbReference>
<comment type="function">
    <text evidence="11 12">Tubulin is the major constituent of microtubules, a cylinder consisting of laterally associated linear protofilaments composed of alpha- and beta-tubulin heterodimers. Microtubules grow by the addition of GTP-tubulin dimers to the microtubule end, where a stabilizing cap forms. Below the cap, tubulin dimers are in GDP-bound state, owing to GTPase activity of alpha-tubulin.</text>
</comment>
<dbReference type="GO" id="GO:0005200">
    <property type="term" value="F:structural constituent of cytoskeleton"/>
    <property type="evidence" value="ECO:0007669"/>
    <property type="project" value="InterPro"/>
</dbReference>
<dbReference type="WBParaSite" id="maker-PairedContig_387-snap-gene-0.1-mRNA-1">
    <property type="protein sequence ID" value="maker-PairedContig_387-snap-gene-0.1-mRNA-1"/>
    <property type="gene ID" value="maker-PairedContig_387-snap-gene-0.1"/>
</dbReference>
<dbReference type="InterPro" id="IPR023123">
    <property type="entry name" value="Tubulin_C"/>
</dbReference>
<dbReference type="InterPro" id="IPR036525">
    <property type="entry name" value="Tubulin/FtsZ_GTPase_sf"/>
</dbReference>
<comment type="subcellular location">
    <subcellularLocation>
        <location evidence="2">Cytoplasm</location>
        <location evidence="2">Cytoskeleton</location>
    </subcellularLocation>
</comment>
<evidence type="ECO:0000313" key="16">
    <source>
        <dbReference type="WBParaSite" id="maker-PairedContig_387-snap-gene-0.1-mRNA-1"/>
    </source>
</evidence>
<keyword evidence="6" id="KW-0479">Metal-binding</keyword>
<dbReference type="InterPro" id="IPR008280">
    <property type="entry name" value="Tub_FtsZ_C"/>
</dbReference>
<evidence type="ECO:0000256" key="6">
    <source>
        <dbReference type="ARBA" id="ARBA00022723"/>
    </source>
</evidence>
<evidence type="ECO:0000256" key="10">
    <source>
        <dbReference type="ARBA" id="ARBA00023212"/>
    </source>
</evidence>
<evidence type="ECO:0000256" key="1">
    <source>
        <dbReference type="ARBA" id="ARBA00001946"/>
    </source>
</evidence>
<dbReference type="InterPro" id="IPR002453">
    <property type="entry name" value="Beta_tubulin"/>
</dbReference>
<accession>A0A1I8EPZ1</accession>
<dbReference type="InterPro" id="IPR000217">
    <property type="entry name" value="Tubulin"/>
</dbReference>
<comment type="similarity">
    <text evidence="3 12">Belongs to the tubulin family.</text>
</comment>
<dbReference type="GO" id="GO:0046872">
    <property type="term" value="F:metal ion binding"/>
    <property type="evidence" value="ECO:0007669"/>
    <property type="project" value="UniProtKB-KW"/>
</dbReference>
<keyword evidence="4" id="KW-0963">Cytoplasm</keyword>
<dbReference type="SMART" id="SM00865">
    <property type="entry name" value="Tubulin_C"/>
    <property type="match status" value="1"/>
</dbReference>
<dbReference type="CDD" id="cd02187">
    <property type="entry name" value="beta_tubulin"/>
    <property type="match status" value="1"/>
</dbReference>
<evidence type="ECO:0000256" key="5">
    <source>
        <dbReference type="ARBA" id="ARBA00022701"/>
    </source>
</evidence>
<dbReference type="InterPro" id="IPR018316">
    <property type="entry name" value="Tubulin/FtsZ_2-layer-sand-dom"/>
</dbReference>
<dbReference type="InterPro" id="IPR003008">
    <property type="entry name" value="Tubulin_FtsZ_GTPase"/>
</dbReference>
<keyword evidence="5 12" id="KW-0493">Microtubule</keyword>
<dbReference type="GO" id="GO:0005874">
    <property type="term" value="C:microtubule"/>
    <property type="evidence" value="ECO:0007669"/>
    <property type="project" value="UniProtKB-KW"/>
</dbReference>
<dbReference type="PRINTS" id="PR01163">
    <property type="entry name" value="BETATUBULIN"/>
</dbReference>
<organism evidence="16">
    <name type="scientific">Wuchereria bancrofti</name>
    <dbReference type="NCBI Taxonomy" id="6293"/>
    <lineage>
        <taxon>Eukaryota</taxon>
        <taxon>Metazoa</taxon>
        <taxon>Ecdysozoa</taxon>
        <taxon>Nematoda</taxon>
        <taxon>Chromadorea</taxon>
        <taxon>Rhabditida</taxon>
        <taxon>Spirurina</taxon>
        <taxon>Spiruromorpha</taxon>
        <taxon>Filarioidea</taxon>
        <taxon>Onchocercidae</taxon>
        <taxon>Wuchereria</taxon>
    </lineage>
</organism>
<feature type="domain" description="Tubulin/FtsZ GTPase" evidence="14">
    <location>
        <begin position="20"/>
        <end position="218"/>
    </location>
</feature>
<evidence type="ECO:0000256" key="12">
    <source>
        <dbReference type="RuleBase" id="RU000352"/>
    </source>
</evidence>
<dbReference type="Gene3D" id="3.30.1330.20">
    <property type="entry name" value="Tubulin/FtsZ, C-terminal domain"/>
    <property type="match status" value="1"/>
</dbReference>
<evidence type="ECO:0000256" key="9">
    <source>
        <dbReference type="ARBA" id="ARBA00023134"/>
    </source>
</evidence>
<feature type="domain" description="Tubulin/FtsZ 2-layer sandwich" evidence="15">
    <location>
        <begin position="244"/>
        <end position="381"/>
    </location>
</feature>
<keyword evidence="9 12" id="KW-0342">GTP-binding</keyword>
<dbReference type="SUPFAM" id="SSF55307">
    <property type="entry name" value="Tubulin C-terminal domain-like"/>
    <property type="match status" value="1"/>
</dbReference>
<keyword evidence="8" id="KW-0460">Magnesium</keyword>
<dbReference type="FunFam" id="1.10.287.600:FF:000006">
    <property type="entry name" value="Tubulin beta chain"/>
    <property type="match status" value="1"/>
</dbReference>
<dbReference type="Pfam" id="PF03953">
    <property type="entry name" value="Tubulin_C"/>
    <property type="match status" value="1"/>
</dbReference>
<dbReference type="FunFam" id="3.30.1330.20:FF:000002">
    <property type="entry name" value="Tubulin beta chain"/>
    <property type="match status" value="1"/>
</dbReference>
<reference evidence="16" key="1">
    <citation type="submission" date="2016-11" db="UniProtKB">
        <authorList>
            <consortium name="WormBaseParasite"/>
        </authorList>
    </citation>
    <scope>IDENTIFICATION</scope>
    <source>
        <strain evidence="16">pt0022</strain>
    </source>
</reference>
<keyword evidence="7 12" id="KW-0547">Nucleotide-binding</keyword>
<evidence type="ECO:0000256" key="2">
    <source>
        <dbReference type="ARBA" id="ARBA00004245"/>
    </source>
</evidence>
<evidence type="ECO:0000256" key="3">
    <source>
        <dbReference type="ARBA" id="ARBA00009636"/>
    </source>
</evidence>
<keyword evidence="10" id="KW-0206">Cytoskeleton</keyword>
<dbReference type="GO" id="GO:0003924">
    <property type="term" value="F:GTPase activity"/>
    <property type="evidence" value="ECO:0007669"/>
    <property type="project" value="InterPro"/>
</dbReference>
<dbReference type="AlphaFoldDB" id="A0A1I8EPZ1"/>
<dbReference type="SUPFAM" id="SSF52490">
    <property type="entry name" value="Tubulin nucleotide-binding domain-like"/>
    <property type="match status" value="1"/>
</dbReference>
<dbReference type="FunFam" id="3.40.50.1440:FF:000006">
    <property type="entry name" value="Tubulin beta chain"/>
    <property type="match status" value="1"/>
</dbReference>
<sequence>MKNSIIKEELKEEEEKEMREIVHIQAGQCGGKYVPRACLVDLEPGTMDSVRAGPFGQLFRPDNFVFGQSGAGNCWAKGHYTEGAELVDNVLDVVRKEAESCDCLQGFQMTHSLGGGTGSGMGTLLISKIREEYPDRIMNTFSVVPSPKVSDTVVEPYNATLSVHQLVENTDETFCIDNEALYDICFRTLKLTTPTYGDLNHLVSMTMSGVTTCLRFPGQLNADLRKLAVSMLNADLRKLAVNMLNADLRKLAVNMVPFPRLHFFMPGFAPLTSRGSQQYRSLTVSELTQQMFDAKNMMAACDPRHGRYLTVAAIFRGRMSMKEVDEQMLNVQNKNSSYFVEWIPNNVKTAVCDIPPRGIRMAATFIGNSTAIQELFKRVSEQFTAMFRRKAFLHWYTGEGMDEMEFTESESNMNDLISEYQQYQDATADDEAEFDEENEPDIE</sequence>
<dbReference type="SMART" id="SM00864">
    <property type="entry name" value="Tubulin"/>
    <property type="match status" value="1"/>
</dbReference>
<feature type="compositionally biased region" description="Acidic residues" evidence="13">
    <location>
        <begin position="427"/>
        <end position="443"/>
    </location>
</feature>
<evidence type="ECO:0000256" key="7">
    <source>
        <dbReference type="ARBA" id="ARBA00022741"/>
    </source>
</evidence>
<dbReference type="PRINTS" id="PR01161">
    <property type="entry name" value="TUBULIN"/>
</dbReference>